<dbReference type="Pfam" id="PF01738">
    <property type="entry name" value="DLH"/>
    <property type="match status" value="1"/>
</dbReference>
<name>A0A382TNB5_9ZZZZ</name>
<evidence type="ECO:0000313" key="2">
    <source>
        <dbReference type="EMBL" id="SVD23443.1"/>
    </source>
</evidence>
<evidence type="ECO:0000259" key="1">
    <source>
        <dbReference type="Pfam" id="PF01738"/>
    </source>
</evidence>
<feature type="non-terminal residue" evidence="2">
    <location>
        <position position="167"/>
    </location>
</feature>
<organism evidence="2">
    <name type="scientific">marine metagenome</name>
    <dbReference type="NCBI Taxonomy" id="408172"/>
    <lineage>
        <taxon>unclassified sequences</taxon>
        <taxon>metagenomes</taxon>
        <taxon>ecological metagenomes</taxon>
    </lineage>
</organism>
<dbReference type="AlphaFoldDB" id="A0A382TNB5"/>
<dbReference type="SUPFAM" id="SSF53474">
    <property type="entry name" value="alpha/beta-Hydrolases"/>
    <property type="match status" value="1"/>
</dbReference>
<dbReference type="PANTHER" id="PTHR46623">
    <property type="entry name" value="CARBOXYMETHYLENEBUTENOLIDASE-RELATED"/>
    <property type="match status" value="1"/>
</dbReference>
<dbReference type="InterPro" id="IPR002925">
    <property type="entry name" value="Dienelactn_hydro"/>
</dbReference>
<dbReference type="InterPro" id="IPR051049">
    <property type="entry name" value="Dienelactone_hydrolase-like"/>
</dbReference>
<dbReference type="Gene3D" id="3.40.50.1820">
    <property type="entry name" value="alpha/beta hydrolase"/>
    <property type="match status" value="1"/>
</dbReference>
<dbReference type="EMBL" id="UINC01137853">
    <property type="protein sequence ID" value="SVD23443.1"/>
    <property type="molecule type" value="Genomic_DNA"/>
</dbReference>
<accession>A0A382TNB5</accession>
<dbReference type="PANTHER" id="PTHR46623:SF6">
    <property type="entry name" value="ALPHA_BETA-HYDROLASES SUPERFAMILY PROTEIN"/>
    <property type="match status" value="1"/>
</dbReference>
<dbReference type="InterPro" id="IPR029058">
    <property type="entry name" value="AB_hydrolase_fold"/>
</dbReference>
<dbReference type="GO" id="GO:0016787">
    <property type="term" value="F:hydrolase activity"/>
    <property type="evidence" value="ECO:0007669"/>
    <property type="project" value="InterPro"/>
</dbReference>
<proteinExistence type="predicted"/>
<reference evidence="2" key="1">
    <citation type="submission" date="2018-05" db="EMBL/GenBank/DDBJ databases">
        <authorList>
            <person name="Lanie J.A."/>
            <person name="Ng W.-L."/>
            <person name="Kazmierczak K.M."/>
            <person name="Andrzejewski T.M."/>
            <person name="Davidsen T.M."/>
            <person name="Wayne K.J."/>
            <person name="Tettelin H."/>
            <person name="Glass J.I."/>
            <person name="Rusch D."/>
            <person name="Podicherti R."/>
            <person name="Tsui H.-C.T."/>
            <person name="Winkler M.E."/>
        </authorList>
    </citation>
    <scope>NUCLEOTIDE SEQUENCE</scope>
</reference>
<gene>
    <name evidence="2" type="ORF">METZ01_LOCUS376297</name>
</gene>
<feature type="domain" description="Dienelactone hydrolase" evidence="1">
    <location>
        <begin position="16"/>
        <end position="167"/>
    </location>
</feature>
<protein>
    <recommendedName>
        <fullName evidence="1">Dienelactone hydrolase domain-containing protein</fullName>
    </recommendedName>
</protein>
<sequence>MASSWETIKVDGSDMRMYVSVPDGSGPFPAVLVSQHGPGVNEFIQDIANNLAKEGYVACAPELYHRVTEEMLADGSGPGDYNSDADIITDLNATVEYLRSHSAVDGDLLGITGFCVGGRTTWLGAATNPHFKAAVPFFGGNIMVPRGNTDQSPFDRTSGMKCPVLFH</sequence>